<dbReference type="Proteomes" id="UP000316371">
    <property type="component" value="Unassembled WGS sequence"/>
</dbReference>
<accession>A0A553E228</accession>
<dbReference type="AlphaFoldDB" id="A0A553E228"/>
<feature type="transmembrane region" description="Helical" evidence="1">
    <location>
        <begin position="21"/>
        <end position="41"/>
    </location>
</feature>
<keyword evidence="3" id="KW-1185">Reference proteome</keyword>
<protein>
    <recommendedName>
        <fullName evidence="4">Phage abortive infection protein</fullName>
    </recommendedName>
</protein>
<comment type="caution">
    <text evidence="2">The sequence shown here is derived from an EMBL/GenBank/DDBJ whole genome shotgun (WGS) entry which is preliminary data.</text>
</comment>
<keyword evidence="1" id="KW-0472">Membrane</keyword>
<sequence>MEENYGEEHTPLERSEFNKNFMVFGAISSTFFGIVILIYYICKVTQSHSLPKEGQILNLTNFGAFGDFIGGFIGTLFSLAGIFFLYLTLKEQRENFNKERLENNFFEMIKFHRENVNELQFSYYENKETKVTAEKRKVFKIIYSQFKELWEELNSVFKNTEIEGIYSTTYLNEVKAKNIFKDYKQLAQIDIVYLIVFFGLGKEDIITIKTLFKNKYKEQFLENIILIAILKPKRESKYWNQWIRINDINDFGIKCEIIKSFYEQRDDNLKLNPINDLFLNPQGKTVFYNDYYEKYYGGHQFRLGHYYRNIFQNINFINNQIYLTYDEKYSYIKLLRVHFSNYEQILLFLNSISSIGRKWELDNYDEINKGLITKYNLVKNIPNEKIINCILAKDYYPLINYEVSEINPLQQRKKIIKKYK</sequence>
<keyword evidence="1" id="KW-0812">Transmembrane</keyword>
<evidence type="ECO:0000313" key="3">
    <source>
        <dbReference type="Proteomes" id="UP000316371"/>
    </source>
</evidence>
<dbReference type="Pfam" id="PF16872">
    <property type="entry name" value="putAbiC"/>
    <property type="match status" value="1"/>
</dbReference>
<reference evidence="2 3" key="1">
    <citation type="submission" date="2019-07" db="EMBL/GenBank/DDBJ databases">
        <title>Novel species of Flavobacterium.</title>
        <authorList>
            <person name="Liu Q."/>
            <person name="Xin Y.-H."/>
        </authorList>
    </citation>
    <scope>NUCLEOTIDE SEQUENCE [LARGE SCALE GENOMIC DNA]</scope>
    <source>
        <strain evidence="2 3">LB1R34</strain>
    </source>
</reference>
<dbReference type="RefSeq" id="WP_144256726.1">
    <property type="nucleotide sequence ID" value="NZ_VJZT01000010.1"/>
</dbReference>
<dbReference type="OrthoDB" id="6678638at2"/>
<proteinExistence type="predicted"/>
<dbReference type="InterPro" id="IPR031709">
    <property type="entry name" value="PutAbiC"/>
</dbReference>
<name>A0A553E228_9FLAO</name>
<evidence type="ECO:0000256" key="1">
    <source>
        <dbReference type="SAM" id="Phobius"/>
    </source>
</evidence>
<evidence type="ECO:0000313" key="2">
    <source>
        <dbReference type="EMBL" id="TRX39040.1"/>
    </source>
</evidence>
<organism evidence="2 3">
    <name type="scientific">Flavobacterium restrictum</name>
    <dbReference type="NCBI Taxonomy" id="2594428"/>
    <lineage>
        <taxon>Bacteria</taxon>
        <taxon>Pseudomonadati</taxon>
        <taxon>Bacteroidota</taxon>
        <taxon>Flavobacteriia</taxon>
        <taxon>Flavobacteriales</taxon>
        <taxon>Flavobacteriaceae</taxon>
        <taxon>Flavobacterium</taxon>
    </lineage>
</organism>
<dbReference type="EMBL" id="VJZT01000010">
    <property type="protein sequence ID" value="TRX39040.1"/>
    <property type="molecule type" value="Genomic_DNA"/>
</dbReference>
<keyword evidence="1" id="KW-1133">Transmembrane helix</keyword>
<evidence type="ECO:0008006" key="4">
    <source>
        <dbReference type="Google" id="ProtNLM"/>
    </source>
</evidence>
<feature type="transmembrane region" description="Helical" evidence="1">
    <location>
        <begin position="68"/>
        <end position="89"/>
    </location>
</feature>
<gene>
    <name evidence="2" type="ORF">FNW21_10640</name>
</gene>